<sequence>MSNADLFVGLDTSNYTTSLCAVSACGEIVFEKRLLLEVPKGARGFASLRRCFSMSSVCLHF</sequence>
<dbReference type="EMBL" id="LPVJ01000009">
    <property type="protein sequence ID" value="KUO96787.1"/>
    <property type="molecule type" value="Genomic_DNA"/>
</dbReference>
<dbReference type="Proteomes" id="UP000053557">
    <property type="component" value="Unassembled WGS sequence"/>
</dbReference>
<reference evidence="1 2" key="1">
    <citation type="submission" date="2015-12" db="EMBL/GenBank/DDBJ databases">
        <title>Draft genome sequence of Acidibacillus ferrooxidans ITV001, isolated from a chalcopyrite acid mine drainage site in Brazil.</title>
        <authorList>
            <person name="Dall'Agnol H."/>
            <person name="Nancucheo I."/>
            <person name="Johnson B."/>
            <person name="Oliveira R."/>
            <person name="Leite L."/>
            <person name="Pylro V."/>
            <person name="Nunes G.L."/>
            <person name="Tzotzos G."/>
            <person name="Fernandes G.R."/>
            <person name="Dutra J."/>
            <person name="Orellana S.C."/>
            <person name="Oliveira G."/>
        </authorList>
    </citation>
    <scope>NUCLEOTIDE SEQUENCE [LARGE SCALE GENOMIC DNA]</scope>
    <source>
        <strain evidence="2">ITV01</strain>
    </source>
</reference>
<comment type="caution">
    <text evidence="1">The sequence shown here is derived from an EMBL/GenBank/DDBJ whole genome shotgun (WGS) entry which is preliminary data.</text>
</comment>
<dbReference type="AlphaFoldDB" id="A0A101XSL1"/>
<evidence type="ECO:0000313" key="2">
    <source>
        <dbReference type="Proteomes" id="UP000053557"/>
    </source>
</evidence>
<evidence type="ECO:0000313" key="1">
    <source>
        <dbReference type="EMBL" id="KUO96787.1"/>
    </source>
</evidence>
<keyword evidence="2" id="KW-1185">Reference proteome</keyword>
<organism evidence="1 2">
    <name type="scientific">Ferroacidibacillus organovorans</name>
    <dbReference type="NCBI Taxonomy" id="1765683"/>
    <lineage>
        <taxon>Bacteria</taxon>
        <taxon>Bacillati</taxon>
        <taxon>Bacillota</taxon>
        <taxon>Bacilli</taxon>
        <taxon>Bacillales</taxon>
        <taxon>Alicyclobacillaceae</taxon>
        <taxon>Ferroacidibacillus</taxon>
    </lineage>
</organism>
<evidence type="ECO:0008006" key="3">
    <source>
        <dbReference type="Google" id="ProtNLM"/>
    </source>
</evidence>
<name>A0A101XSL1_9BACL</name>
<gene>
    <name evidence="1" type="ORF">ATW55_08170</name>
</gene>
<proteinExistence type="predicted"/>
<accession>A0A101XSL1</accession>
<protein>
    <recommendedName>
        <fullName evidence="3">Gcp-like domain-containing protein</fullName>
    </recommendedName>
</protein>